<evidence type="ECO:0000313" key="7">
    <source>
        <dbReference type="Proteomes" id="UP001516588"/>
    </source>
</evidence>
<feature type="domain" description="HTH lysR-type" evidence="5">
    <location>
        <begin position="2"/>
        <end position="59"/>
    </location>
</feature>
<comment type="similarity">
    <text evidence="1">Belongs to the LysR transcriptional regulatory family.</text>
</comment>
<dbReference type="PANTHER" id="PTHR30126:SF91">
    <property type="entry name" value="LYSR FAMILY TRANSCRIPTIONAL REGULATOR"/>
    <property type="match status" value="1"/>
</dbReference>
<gene>
    <name evidence="6" type="ORF">INF20_04145</name>
</gene>
<dbReference type="InterPro" id="IPR036390">
    <property type="entry name" value="WH_DNA-bd_sf"/>
</dbReference>
<dbReference type="Pfam" id="PF03466">
    <property type="entry name" value="LysR_substrate"/>
    <property type="match status" value="1"/>
</dbReference>
<dbReference type="Pfam" id="PF00126">
    <property type="entry name" value="HTH_1"/>
    <property type="match status" value="1"/>
</dbReference>
<evidence type="ECO:0000256" key="1">
    <source>
        <dbReference type="ARBA" id="ARBA00009437"/>
    </source>
</evidence>
<name>A0ABR9QX78_9FIRM</name>
<accession>A0ABR9QX78</accession>
<evidence type="ECO:0000259" key="5">
    <source>
        <dbReference type="PROSITE" id="PS50931"/>
    </source>
</evidence>
<dbReference type="SUPFAM" id="SSF46785">
    <property type="entry name" value="Winged helix' DNA-binding domain"/>
    <property type="match status" value="1"/>
</dbReference>
<dbReference type="EMBL" id="JADCKA010000005">
    <property type="protein sequence ID" value="MBE5035473.1"/>
    <property type="molecule type" value="Genomic_DNA"/>
</dbReference>
<dbReference type="InterPro" id="IPR005119">
    <property type="entry name" value="LysR_subst-bd"/>
</dbReference>
<keyword evidence="3" id="KW-0238">DNA-binding</keyword>
<dbReference type="PANTHER" id="PTHR30126">
    <property type="entry name" value="HTH-TYPE TRANSCRIPTIONAL REGULATOR"/>
    <property type="match status" value="1"/>
</dbReference>
<comment type="caution">
    <text evidence="6">The sequence shown here is derived from an EMBL/GenBank/DDBJ whole genome shotgun (WGS) entry which is preliminary data.</text>
</comment>
<dbReference type="RefSeq" id="WP_226385120.1">
    <property type="nucleotide sequence ID" value="NZ_JADCKA010000005.1"/>
</dbReference>
<sequence>MIEMYLLEQLVAFAQTGTLSGASEKLHISQPALSNSMKKIEDILGVSLFERKSNRLVLNENGKLAVKLAEDILAREREMEERIRRLDRSRHTITIASCAPVPLWNLAPMIAEIYDGMAVSSQLFKNNEEIIKGVKDGAYTIGVIHGDVQGDEDIEKMPFGKEKLFLVVPYEHPLAQKDKITGKDIDGQNLLLYSNIGFWYSLVKKELPNAHFLMMDDYDVFGSIAETEAFPSFVTDASLQERAAPKGKKILEIDESYATTEYHLIWQKKNYSFLKPLIEKSH</sequence>
<keyword evidence="2" id="KW-0805">Transcription regulation</keyword>
<reference evidence="6 7" key="1">
    <citation type="submission" date="2020-10" db="EMBL/GenBank/DDBJ databases">
        <title>ChiBAC.</title>
        <authorList>
            <person name="Zenner C."/>
            <person name="Hitch T.C.A."/>
            <person name="Clavel T."/>
        </authorList>
    </citation>
    <scope>NUCLEOTIDE SEQUENCE [LARGE SCALE GENOMIC DNA]</scope>
    <source>
        <strain evidence="6 7">DSM 108706</strain>
    </source>
</reference>
<keyword evidence="7" id="KW-1185">Reference proteome</keyword>
<dbReference type="InterPro" id="IPR000847">
    <property type="entry name" value="LysR_HTH_N"/>
</dbReference>
<protein>
    <submittedName>
        <fullName evidence="6">LysR family transcriptional regulator</fullName>
    </submittedName>
</protein>
<dbReference type="CDD" id="cd05466">
    <property type="entry name" value="PBP2_LTTR_substrate"/>
    <property type="match status" value="1"/>
</dbReference>
<evidence type="ECO:0000256" key="3">
    <source>
        <dbReference type="ARBA" id="ARBA00023125"/>
    </source>
</evidence>
<evidence type="ECO:0000256" key="2">
    <source>
        <dbReference type="ARBA" id="ARBA00023015"/>
    </source>
</evidence>
<dbReference type="PRINTS" id="PR00039">
    <property type="entry name" value="HTHLYSR"/>
</dbReference>
<dbReference type="Gene3D" id="3.40.190.290">
    <property type="match status" value="1"/>
</dbReference>
<dbReference type="Proteomes" id="UP001516588">
    <property type="component" value="Unassembled WGS sequence"/>
</dbReference>
<dbReference type="Gene3D" id="1.10.10.10">
    <property type="entry name" value="Winged helix-like DNA-binding domain superfamily/Winged helix DNA-binding domain"/>
    <property type="match status" value="1"/>
</dbReference>
<dbReference type="InterPro" id="IPR036388">
    <property type="entry name" value="WH-like_DNA-bd_sf"/>
</dbReference>
<organism evidence="6 7">
    <name type="scientific">Gallibacter intestinalis</name>
    <dbReference type="NCBI Taxonomy" id="2779356"/>
    <lineage>
        <taxon>Bacteria</taxon>
        <taxon>Bacillati</taxon>
        <taxon>Bacillota</taxon>
        <taxon>Clostridia</taxon>
        <taxon>Eubacteriales</taxon>
        <taxon>Eubacteriaceae</taxon>
        <taxon>Gallibacter</taxon>
    </lineage>
</organism>
<proteinExistence type="inferred from homology"/>
<evidence type="ECO:0000313" key="6">
    <source>
        <dbReference type="EMBL" id="MBE5035473.1"/>
    </source>
</evidence>
<dbReference type="PROSITE" id="PS50931">
    <property type="entry name" value="HTH_LYSR"/>
    <property type="match status" value="1"/>
</dbReference>
<evidence type="ECO:0000256" key="4">
    <source>
        <dbReference type="ARBA" id="ARBA00023163"/>
    </source>
</evidence>
<dbReference type="SUPFAM" id="SSF53850">
    <property type="entry name" value="Periplasmic binding protein-like II"/>
    <property type="match status" value="1"/>
</dbReference>
<keyword evidence="4" id="KW-0804">Transcription</keyword>